<name>A0AAE2MNG4_RHILE</name>
<dbReference type="InterPro" id="IPR052515">
    <property type="entry name" value="Gfo/Idh/MocA_Oxidoreductase"/>
</dbReference>
<dbReference type="RefSeq" id="WP_183608770.1">
    <property type="nucleotide sequence ID" value="NZ_JACHAZ010000004.1"/>
</dbReference>
<dbReference type="Gene3D" id="3.40.50.720">
    <property type="entry name" value="NAD(P)-binding Rossmann-like Domain"/>
    <property type="match status" value="1"/>
</dbReference>
<dbReference type="InterPro" id="IPR036291">
    <property type="entry name" value="NAD(P)-bd_dom_sf"/>
</dbReference>
<dbReference type="Pfam" id="PF22725">
    <property type="entry name" value="GFO_IDH_MocA_C3"/>
    <property type="match status" value="1"/>
</dbReference>
<dbReference type="SUPFAM" id="SSF55347">
    <property type="entry name" value="Glyceraldehyde-3-phosphate dehydrogenase-like, C-terminal domain"/>
    <property type="match status" value="1"/>
</dbReference>
<dbReference type="Pfam" id="PF01408">
    <property type="entry name" value="GFO_IDH_MocA"/>
    <property type="match status" value="1"/>
</dbReference>
<dbReference type="PANTHER" id="PTHR43249">
    <property type="entry name" value="UDP-N-ACETYL-2-AMINO-2-DEOXY-D-GLUCURONATE OXIDASE"/>
    <property type="match status" value="1"/>
</dbReference>
<reference evidence="3 4" key="1">
    <citation type="submission" date="2020-08" db="EMBL/GenBank/DDBJ databases">
        <title>Genomic Encyclopedia of Type Strains, Phase IV (KMG-V): Genome sequencing to study the core and pangenomes of soil and plant-associated prokaryotes.</title>
        <authorList>
            <person name="Whitman W."/>
        </authorList>
    </citation>
    <scope>NUCLEOTIDE SEQUENCE [LARGE SCALE GENOMIC DNA]</scope>
    <source>
        <strain evidence="3 4">SEMIA 415</strain>
    </source>
</reference>
<dbReference type="AlphaFoldDB" id="A0AAE2MNG4"/>
<dbReference type="InterPro" id="IPR000683">
    <property type="entry name" value="Gfo/Idh/MocA-like_OxRdtase_N"/>
</dbReference>
<evidence type="ECO:0000313" key="4">
    <source>
        <dbReference type="Proteomes" id="UP000538507"/>
    </source>
</evidence>
<evidence type="ECO:0000259" key="2">
    <source>
        <dbReference type="Pfam" id="PF22725"/>
    </source>
</evidence>
<comment type="caution">
    <text evidence="3">The sequence shown here is derived from an EMBL/GenBank/DDBJ whole genome shotgun (WGS) entry which is preliminary data.</text>
</comment>
<evidence type="ECO:0000313" key="3">
    <source>
        <dbReference type="EMBL" id="MBB4291994.1"/>
    </source>
</evidence>
<feature type="domain" description="Gfo/Idh/MocA-like oxidoreductase N-terminal" evidence="1">
    <location>
        <begin position="19"/>
        <end position="135"/>
    </location>
</feature>
<feature type="domain" description="GFO/IDH/MocA-like oxidoreductase" evidence="2">
    <location>
        <begin position="147"/>
        <end position="258"/>
    </location>
</feature>
<accession>A0AAE2MNG4</accession>
<evidence type="ECO:0000259" key="1">
    <source>
        <dbReference type="Pfam" id="PF01408"/>
    </source>
</evidence>
<dbReference type="Proteomes" id="UP000538507">
    <property type="component" value="Unassembled WGS sequence"/>
</dbReference>
<dbReference type="PANTHER" id="PTHR43249:SF1">
    <property type="entry name" value="D-GLUCOSIDE 3-DEHYDROGENASE"/>
    <property type="match status" value="1"/>
</dbReference>
<dbReference type="EMBL" id="JACIGO010000005">
    <property type="protein sequence ID" value="MBB4291994.1"/>
    <property type="molecule type" value="Genomic_DNA"/>
</dbReference>
<dbReference type="GO" id="GO:0000166">
    <property type="term" value="F:nucleotide binding"/>
    <property type="evidence" value="ECO:0007669"/>
    <property type="project" value="InterPro"/>
</dbReference>
<organism evidence="3 4">
    <name type="scientific">Rhizobium leguminosarum</name>
    <dbReference type="NCBI Taxonomy" id="384"/>
    <lineage>
        <taxon>Bacteria</taxon>
        <taxon>Pseudomonadati</taxon>
        <taxon>Pseudomonadota</taxon>
        <taxon>Alphaproteobacteria</taxon>
        <taxon>Hyphomicrobiales</taxon>
        <taxon>Rhizobiaceae</taxon>
        <taxon>Rhizobium/Agrobacterium group</taxon>
        <taxon>Rhizobium</taxon>
    </lineage>
</organism>
<dbReference type="InterPro" id="IPR055170">
    <property type="entry name" value="GFO_IDH_MocA-like_dom"/>
</dbReference>
<gene>
    <name evidence="3" type="ORF">GGE16_004070</name>
</gene>
<protein>
    <submittedName>
        <fullName evidence="3">Dehydrogenase</fullName>
    </submittedName>
</protein>
<dbReference type="SUPFAM" id="SSF51735">
    <property type="entry name" value="NAD(P)-binding Rossmann-fold domains"/>
    <property type="match status" value="1"/>
</dbReference>
<dbReference type="Gene3D" id="3.30.360.10">
    <property type="entry name" value="Dihydrodipicolinate Reductase, domain 2"/>
    <property type="match status" value="1"/>
</dbReference>
<proteinExistence type="predicted"/>
<sequence length="344" mass="38171">MTMDGIISSPIDSVTSEFVKVGIVGLGAQGRDVLLPTLQSLKEVRIDAICDRDPQLRKEVSGQASISKAYANIEEILQDDDLDCLVVACPPDRHYEIAIAALEAQKPVFIEKPPATNLGDLRHLVELSEKLNIVNGVGMNFRFATAIQKIKQLIDTNAYGTPATINIKHLAGFPRQPMWGVSSLEALLFAQTIHPVDLAIYLAGQPAHFKSRIAENDGKITIFSHIGFESGTECTVITGNAAEKFYWGLEVITNQGAIIECRQLWEVNVWTPSHREDFPSRESWRNTWTAGPLDRGFSRVGYRGELSIFLDCVRTKKRFTPSFSDLIPTYGILSDIAAQEIQRD</sequence>